<comment type="caution">
    <text evidence="2">The sequence shown here is derived from an EMBL/GenBank/DDBJ whole genome shotgun (WGS) entry which is preliminary data.</text>
</comment>
<dbReference type="AlphaFoldDB" id="A0A4Z1SRC6"/>
<feature type="region of interest" description="Disordered" evidence="1">
    <location>
        <begin position="83"/>
        <end position="108"/>
    </location>
</feature>
<evidence type="ECO:0000313" key="2">
    <source>
        <dbReference type="EMBL" id="TNJ28454.1"/>
    </source>
</evidence>
<accession>A0A4Z1SRC6</accession>
<protein>
    <submittedName>
        <fullName evidence="2">Uncharacterized protein</fullName>
    </submittedName>
</protein>
<dbReference type="EMBL" id="VDLU01000002">
    <property type="protein sequence ID" value="TNJ28454.1"/>
    <property type="molecule type" value="Genomic_DNA"/>
</dbReference>
<proteinExistence type="predicted"/>
<gene>
    <name evidence="2" type="ORF">GMRT_12586</name>
</gene>
<sequence length="215" mass="24134">MHRVRAGDFEEALYAVLQEDRAREEAALRGQVRGSYSSSFLPYKPYRVTPGYIVSRRMQEYLWESTQGTVVRGMLPGYVERIARSRSRPTSPPPPPMQTKDMTTSPLGSPGFPETMEAERIRMATEMLTLGLDPSTSPSPLWSRSPSPQRLTHVAGPELEDRKIEAFLRDATRGATFFRVTPTQALDSEVDNAALDMLEYAKARLVCHPHPPGTR</sequence>
<evidence type="ECO:0000256" key="1">
    <source>
        <dbReference type="SAM" id="MobiDB-lite"/>
    </source>
</evidence>
<reference evidence="2 3" key="1">
    <citation type="submission" date="2019-05" db="EMBL/GenBank/DDBJ databases">
        <title>The compact genome of Giardia muris reveals important steps in the evolution of intestinal protozoan parasites.</title>
        <authorList>
            <person name="Xu F."/>
            <person name="Jimenez-Gonzalez A."/>
            <person name="Einarsson E."/>
            <person name="Astvaldsson A."/>
            <person name="Peirasmaki D."/>
            <person name="Eckmann L."/>
            <person name="Andersson J.O."/>
            <person name="Svard S.G."/>
            <person name="Jerlstrom-Hultqvist J."/>
        </authorList>
    </citation>
    <scope>NUCLEOTIDE SEQUENCE [LARGE SCALE GENOMIC DNA]</scope>
    <source>
        <strain evidence="2 3">Roberts-Thomson</strain>
    </source>
</reference>
<evidence type="ECO:0000313" key="3">
    <source>
        <dbReference type="Proteomes" id="UP000315496"/>
    </source>
</evidence>
<dbReference type="Proteomes" id="UP000315496">
    <property type="component" value="Chromosome 2"/>
</dbReference>
<dbReference type="VEuPathDB" id="GiardiaDB:GMRT_12586"/>
<keyword evidence="3" id="KW-1185">Reference proteome</keyword>
<organism evidence="2 3">
    <name type="scientific">Giardia muris</name>
    <dbReference type="NCBI Taxonomy" id="5742"/>
    <lineage>
        <taxon>Eukaryota</taxon>
        <taxon>Metamonada</taxon>
        <taxon>Diplomonadida</taxon>
        <taxon>Hexamitidae</taxon>
        <taxon>Giardiinae</taxon>
        <taxon>Giardia</taxon>
    </lineage>
</organism>
<name>A0A4Z1SRC6_GIAMU</name>